<accession>A0A8S5RBP1</accession>
<name>A0A8S5RBP1_9VIRU</name>
<proteinExistence type="predicted"/>
<organism evidence="1">
    <name type="scientific">virus sp. ctQSn51</name>
    <dbReference type="NCBI Taxonomy" id="2828252"/>
    <lineage>
        <taxon>Viruses</taxon>
    </lineage>
</organism>
<evidence type="ECO:0000313" key="1">
    <source>
        <dbReference type="EMBL" id="DAE28563.1"/>
    </source>
</evidence>
<sequence>MQTEKLNAIKGAIKDGKMVQAAGGIAVTQEQSDKLGYDWKVYTVNDVAVRKEYVAQENPTGTKDNPIEYTEGVPLINNAYYRKDGKIYVWMGEWVEWE</sequence>
<dbReference type="EMBL" id="BK059089">
    <property type="protein sequence ID" value="DAE28563.1"/>
    <property type="molecule type" value="Genomic_DNA"/>
</dbReference>
<reference evidence="1" key="1">
    <citation type="journal article" date="2021" name="Proc. Natl. Acad. Sci. U.S.A.">
        <title>A Catalog of Tens of Thousands of Viruses from Human Metagenomes Reveals Hidden Associations with Chronic Diseases.</title>
        <authorList>
            <person name="Tisza M.J."/>
            <person name="Buck C.B."/>
        </authorList>
    </citation>
    <scope>NUCLEOTIDE SEQUENCE</scope>
    <source>
        <strain evidence="1">CtQSn51</strain>
    </source>
</reference>
<protein>
    <submittedName>
        <fullName evidence="1">Uncharacterized protein</fullName>
    </submittedName>
</protein>